<feature type="transmembrane region" description="Helical" evidence="1">
    <location>
        <begin position="20"/>
        <end position="45"/>
    </location>
</feature>
<accession>A0A956LZN0</accession>
<dbReference type="AlphaFoldDB" id="A0A956LZN0"/>
<protein>
    <recommendedName>
        <fullName evidence="4">YjbH domain-containing protein</fullName>
    </recommendedName>
</protein>
<evidence type="ECO:0000313" key="3">
    <source>
        <dbReference type="Proteomes" id="UP000697710"/>
    </source>
</evidence>
<reference evidence="2" key="1">
    <citation type="submission" date="2020-04" db="EMBL/GenBank/DDBJ databases">
        <authorList>
            <person name="Zhang T."/>
        </authorList>
    </citation>
    <scope>NUCLEOTIDE SEQUENCE</scope>
    <source>
        <strain evidence="2">HKST-UBA01</strain>
    </source>
</reference>
<keyword evidence="1" id="KW-0472">Membrane</keyword>
<name>A0A956LZN0_UNCEI</name>
<sequence>MELTTTTPRVHRSRAPFRRVAVKSLLGTFTIAFELMISFAFAFALSLALPDRASAQIGWMNLEDGDILNVSRADGLTPGYLSLHFRRSLERSDEHGQLLIHHFGFEYGLTPMISMGGSGRHLKQLQNDLFKDGLGDSDLFLKIYHKPWAGVPVSLGLRQTLTLPTGYEAERDGLTSFTSRTYDYAAQGLISYRTERLGLHLNPGVILPGGDAPSFLTAGFAMELDDILPFGVDLTSEYFTRWNMVEREFQSDVYLGAHRSLFWGIALEGGVKRRLLETDAVQPEAQIGLSFGRVHDASADLSHLPPPRYPSVDLAVLPVESRIPDPWGIRELLSDEFRIAGDRQQRGVPILIHTVPEGYSSPARYYGLRIRVLSVNDGEIRGPRIPMVFQAPQARTEVHVEAELLGPDGIPLGRQTVFDGAAQRGLGAEVFPLTVDYEQRVVPDEIREGLRREAVRNLARALLATVTDVISERESR</sequence>
<evidence type="ECO:0000313" key="2">
    <source>
        <dbReference type="EMBL" id="MCA9727952.1"/>
    </source>
</evidence>
<reference evidence="2" key="2">
    <citation type="journal article" date="2021" name="Microbiome">
        <title>Successional dynamics and alternative stable states in a saline activated sludge microbial community over 9 years.</title>
        <authorList>
            <person name="Wang Y."/>
            <person name="Ye J."/>
            <person name="Ju F."/>
            <person name="Liu L."/>
            <person name="Boyd J.A."/>
            <person name="Deng Y."/>
            <person name="Parks D.H."/>
            <person name="Jiang X."/>
            <person name="Yin X."/>
            <person name="Woodcroft B.J."/>
            <person name="Tyson G.W."/>
            <person name="Hugenholtz P."/>
            <person name="Polz M.F."/>
            <person name="Zhang T."/>
        </authorList>
    </citation>
    <scope>NUCLEOTIDE SEQUENCE</scope>
    <source>
        <strain evidence="2">HKST-UBA01</strain>
    </source>
</reference>
<gene>
    <name evidence="2" type="ORF">KC729_09740</name>
</gene>
<dbReference type="EMBL" id="JAGQHR010000268">
    <property type="protein sequence ID" value="MCA9727952.1"/>
    <property type="molecule type" value="Genomic_DNA"/>
</dbReference>
<evidence type="ECO:0008006" key="4">
    <source>
        <dbReference type="Google" id="ProtNLM"/>
    </source>
</evidence>
<proteinExistence type="predicted"/>
<evidence type="ECO:0000256" key="1">
    <source>
        <dbReference type="SAM" id="Phobius"/>
    </source>
</evidence>
<keyword evidence="1" id="KW-0812">Transmembrane</keyword>
<keyword evidence="1" id="KW-1133">Transmembrane helix</keyword>
<comment type="caution">
    <text evidence="2">The sequence shown here is derived from an EMBL/GenBank/DDBJ whole genome shotgun (WGS) entry which is preliminary data.</text>
</comment>
<organism evidence="2 3">
    <name type="scientific">Eiseniibacteriota bacterium</name>
    <dbReference type="NCBI Taxonomy" id="2212470"/>
    <lineage>
        <taxon>Bacteria</taxon>
        <taxon>Candidatus Eiseniibacteriota</taxon>
    </lineage>
</organism>
<dbReference type="Proteomes" id="UP000697710">
    <property type="component" value="Unassembled WGS sequence"/>
</dbReference>